<feature type="signal peptide" evidence="1">
    <location>
        <begin position="1"/>
        <end position="25"/>
    </location>
</feature>
<dbReference type="Proteomes" id="UP001064087">
    <property type="component" value="Chromosome"/>
</dbReference>
<dbReference type="EMBL" id="CP106738">
    <property type="protein sequence ID" value="UXX82879.1"/>
    <property type="molecule type" value="Genomic_DNA"/>
</dbReference>
<evidence type="ECO:0000313" key="3">
    <source>
        <dbReference type="Proteomes" id="UP001064087"/>
    </source>
</evidence>
<dbReference type="RefSeq" id="WP_241188209.1">
    <property type="nucleotide sequence ID" value="NZ_CP106738.1"/>
</dbReference>
<sequence>MIGTYPMRLAPAALPYALILMAALASCSQFPELDAAVSDDIRDAPYPDLVPLDTLDIRTGTGRIAPDAAQTMESRVARLKSRAARLRRTVIDQDTRARMQGGIAS</sequence>
<accession>A0ABY6DA74</accession>
<feature type="chain" id="PRO_5046800881" evidence="1">
    <location>
        <begin position="26"/>
        <end position="105"/>
    </location>
</feature>
<evidence type="ECO:0000313" key="2">
    <source>
        <dbReference type="EMBL" id="UXX82879.1"/>
    </source>
</evidence>
<keyword evidence="1" id="KW-0732">Signal</keyword>
<reference evidence="2" key="1">
    <citation type="submission" date="2022-10" db="EMBL/GenBank/DDBJ databases">
        <title>Roseovarius pelagicus sp. nov., isolated from Arctic seawater.</title>
        <authorList>
            <person name="Hong Y.W."/>
            <person name="Hwang C.Y."/>
        </authorList>
    </citation>
    <scope>NUCLEOTIDE SEQUENCE</scope>
    <source>
        <strain evidence="2">HL-MP18</strain>
    </source>
</reference>
<organism evidence="2 3">
    <name type="scientific">Roseovarius pelagicus</name>
    <dbReference type="NCBI Taxonomy" id="2980108"/>
    <lineage>
        <taxon>Bacteria</taxon>
        <taxon>Pseudomonadati</taxon>
        <taxon>Pseudomonadota</taxon>
        <taxon>Alphaproteobacteria</taxon>
        <taxon>Rhodobacterales</taxon>
        <taxon>Roseobacteraceae</taxon>
        <taxon>Roseovarius</taxon>
    </lineage>
</organism>
<evidence type="ECO:0000256" key="1">
    <source>
        <dbReference type="SAM" id="SignalP"/>
    </source>
</evidence>
<proteinExistence type="predicted"/>
<keyword evidence="3" id="KW-1185">Reference proteome</keyword>
<protein>
    <submittedName>
        <fullName evidence="2">Uncharacterized protein</fullName>
    </submittedName>
</protein>
<gene>
    <name evidence="2" type="ORF">N7U68_17600</name>
</gene>
<name>A0ABY6DA74_9RHOB</name>